<proteinExistence type="predicted"/>
<dbReference type="EMBL" id="JBHLWV010000051">
    <property type="protein sequence ID" value="MFC0316509.1"/>
    <property type="molecule type" value="Genomic_DNA"/>
</dbReference>
<keyword evidence="1" id="KW-0472">Membrane</keyword>
<feature type="transmembrane region" description="Helical" evidence="1">
    <location>
        <begin position="35"/>
        <end position="51"/>
    </location>
</feature>
<keyword evidence="1" id="KW-0812">Transmembrane</keyword>
<evidence type="ECO:0000313" key="2">
    <source>
        <dbReference type="EMBL" id="MFC0316509.1"/>
    </source>
</evidence>
<feature type="transmembrane region" description="Helical" evidence="1">
    <location>
        <begin position="111"/>
        <end position="137"/>
    </location>
</feature>
<name>A0ABV6HC90_9ACTN</name>
<keyword evidence="3" id="KW-1185">Reference proteome</keyword>
<sequence>MITRANGLLAGAVSVILGTAAHSLAGGYRPEGRQLLLLLAIGLAVAAVRGAQVDRAQQRRARGRLSSEWASIAGVLIGGQLASHLALSVLGSQSGHQHAVNTVTMAGWHVAALPAAVLALAAISAVLGLLSTTVATLRSYSMTPRRLAVVLPTSAPDVPAHQLAPRLSVGMRAPPALG</sequence>
<organism evidence="2 3">
    <name type="scientific">Gordonia phosphorivorans</name>
    <dbReference type="NCBI Taxonomy" id="1056982"/>
    <lineage>
        <taxon>Bacteria</taxon>
        <taxon>Bacillati</taxon>
        <taxon>Actinomycetota</taxon>
        <taxon>Actinomycetes</taxon>
        <taxon>Mycobacteriales</taxon>
        <taxon>Gordoniaceae</taxon>
        <taxon>Gordonia</taxon>
    </lineage>
</organism>
<protein>
    <submittedName>
        <fullName evidence="2">Uncharacterized protein</fullName>
    </submittedName>
</protein>
<evidence type="ECO:0000256" key="1">
    <source>
        <dbReference type="SAM" id="Phobius"/>
    </source>
</evidence>
<accession>A0ABV6HC90</accession>
<dbReference type="Proteomes" id="UP001589783">
    <property type="component" value="Unassembled WGS sequence"/>
</dbReference>
<reference evidence="2 3" key="1">
    <citation type="submission" date="2024-09" db="EMBL/GenBank/DDBJ databases">
        <authorList>
            <person name="Sun Q."/>
            <person name="Mori K."/>
        </authorList>
    </citation>
    <scope>NUCLEOTIDE SEQUENCE [LARGE SCALE GENOMIC DNA]</scope>
    <source>
        <strain evidence="2 3">CCM 7957</strain>
    </source>
</reference>
<comment type="caution">
    <text evidence="2">The sequence shown here is derived from an EMBL/GenBank/DDBJ whole genome shotgun (WGS) entry which is preliminary data.</text>
</comment>
<gene>
    <name evidence="2" type="ORF">ACFFJD_16820</name>
</gene>
<dbReference type="RefSeq" id="WP_382366268.1">
    <property type="nucleotide sequence ID" value="NZ_JBHLWV010000051.1"/>
</dbReference>
<evidence type="ECO:0000313" key="3">
    <source>
        <dbReference type="Proteomes" id="UP001589783"/>
    </source>
</evidence>
<feature type="transmembrane region" description="Helical" evidence="1">
    <location>
        <begin position="72"/>
        <end position="91"/>
    </location>
</feature>
<keyword evidence="1" id="KW-1133">Transmembrane helix</keyword>